<organism evidence="6 7">
    <name type="scientific">Carex littledalei</name>
    <dbReference type="NCBI Taxonomy" id="544730"/>
    <lineage>
        <taxon>Eukaryota</taxon>
        <taxon>Viridiplantae</taxon>
        <taxon>Streptophyta</taxon>
        <taxon>Embryophyta</taxon>
        <taxon>Tracheophyta</taxon>
        <taxon>Spermatophyta</taxon>
        <taxon>Magnoliopsida</taxon>
        <taxon>Liliopsida</taxon>
        <taxon>Poales</taxon>
        <taxon>Cyperaceae</taxon>
        <taxon>Cyperoideae</taxon>
        <taxon>Cariceae</taxon>
        <taxon>Carex</taxon>
        <taxon>Carex subgen. Euthyceras</taxon>
    </lineage>
</organism>
<name>A0A833RBD4_9POAL</name>
<dbReference type="AlphaFoldDB" id="A0A833RBD4"/>
<dbReference type="PANTHER" id="PTHR33917:SF3">
    <property type="entry name" value="PROTEIN EXECUTER 1, CHLOROPLASTIC"/>
    <property type="match status" value="1"/>
</dbReference>
<evidence type="ECO:0000256" key="1">
    <source>
        <dbReference type="ARBA" id="ARBA00004123"/>
    </source>
</evidence>
<evidence type="ECO:0000256" key="4">
    <source>
        <dbReference type="ARBA" id="ARBA00022490"/>
    </source>
</evidence>
<dbReference type="GO" id="GO:0042651">
    <property type="term" value="C:thylakoid membrane"/>
    <property type="evidence" value="ECO:0007669"/>
    <property type="project" value="TreeGrafter"/>
</dbReference>
<dbReference type="GO" id="GO:0005634">
    <property type="term" value="C:nucleus"/>
    <property type="evidence" value="ECO:0007669"/>
    <property type="project" value="UniProtKB-SubCell"/>
</dbReference>
<dbReference type="GO" id="GO:0010343">
    <property type="term" value="P:singlet oxygen-mediated programmed cell death"/>
    <property type="evidence" value="ECO:0007669"/>
    <property type="project" value="InterPro"/>
</dbReference>
<evidence type="ECO:0000313" key="7">
    <source>
        <dbReference type="Proteomes" id="UP000623129"/>
    </source>
</evidence>
<sequence>MTTNSTMKDEFAKHADYLNSLVQEYIEAATLCRFCKTGTLLNLSEINSSLLALSDTTIEPLQINVLDYLLGVADVTGELMRLAIGRISDGVNILIGKGHQLPHKGLIPKELGVVARYKGQGRISGADIGFKSPQWVDGELLILDGKFTRDASVIGFY</sequence>
<accession>A0A833RBD4</accession>
<dbReference type="GO" id="GO:0043565">
    <property type="term" value="F:sequence-specific DNA binding"/>
    <property type="evidence" value="ECO:0007669"/>
    <property type="project" value="InterPro"/>
</dbReference>
<dbReference type="PANTHER" id="PTHR33917">
    <property type="entry name" value="PROTEIN EXECUTER 1, CHLOROPLASTIC"/>
    <property type="match status" value="1"/>
</dbReference>
<gene>
    <name evidence="6" type="ORF">FCM35_KLT19129</name>
</gene>
<dbReference type="Pfam" id="PF12014">
    <property type="entry name" value="Cyclin_D1_bind"/>
    <property type="match status" value="1"/>
</dbReference>
<comment type="subcellular location">
    <subcellularLocation>
        <location evidence="2">Cytoplasm</location>
    </subcellularLocation>
    <subcellularLocation>
        <location evidence="1">Nucleus</location>
    </subcellularLocation>
</comment>
<keyword evidence="5" id="KW-0539">Nucleus</keyword>
<dbReference type="SUPFAM" id="SSF74784">
    <property type="entry name" value="Translin"/>
    <property type="match status" value="1"/>
</dbReference>
<keyword evidence="4" id="KW-0963">Cytoplasm</keyword>
<dbReference type="EMBL" id="SWLB01000007">
    <property type="protein sequence ID" value="KAF3336543.1"/>
    <property type="molecule type" value="Genomic_DNA"/>
</dbReference>
<dbReference type="InterPro" id="IPR044680">
    <property type="entry name" value="EX1/2"/>
</dbReference>
<dbReference type="InterPro" id="IPR016069">
    <property type="entry name" value="Translin_C"/>
</dbReference>
<keyword evidence="7" id="KW-1185">Reference proteome</keyword>
<comment type="similarity">
    <text evidence="3">Belongs to the translin family.</text>
</comment>
<dbReference type="InterPro" id="IPR002848">
    <property type="entry name" value="Translin_fam"/>
</dbReference>
<dbReference type="Proteomes" id="UP000623129">
    <property type="component" value="Unassembled WGS sequence"/>
</dbReference>
<evidence type="ECO:0000256" key="3">
    <source>
        <dbReference type="ARBA" id="ARBA00005902"/>
    </source>
</evidence>
<evidence type="ECO:0000313" key="6">
    <source>
        <dbReference type="EMBL" id="KAF3336543.1"/>
    </source>
</evidence>
<evidence type="ECO:0000256" key="2">
    <source>
        <dbReference type="ARBA" id="ARBA00004496"/>
    </source>
</evidence>
<proteinExistence type="inferred from homology"/>
<comment type="caution">
    <text evidence="6">The sequence shown here is derived from an EMBL/GenBank/DDBJ whole genome shotgun (WGS) entry which is preliminary data.</text>
</comment>
<dbReference type="Gene3D" id="1.20.58.190">
    <property type="entry name" value="Translin, domain 1"/>
    <property type="match status" value="1"/>
</dbReference>
<dbReference type="Pfam" id="PF01997">
    <property type="entry name" value="Translin"/>
    <property type="match status" value="1"/>
</dbReference>
<dbReference type="InterPro" id="IPR016068">
    <property type="entry name" value="Translin_N"/>
</dbReference>
<protein>
    <submittedName>
        <fullName evidence="6">Protein EXECUTER 1</fullName>
    </submittedName>
</protein>
<reference evidence="6" key="1">
    <citation type="submission" date="2020-01" db="EMBL/GenBank/DDBJ databases">
        <title>Genome sequence of Kobresia littledalei, the first chromosome-level genome in the family Cyperaceae.</title>
        <authorList>
            <person name="Qu G."/>
        </authorList>
    </citation>
    <scope>NUCLEOTIDE SEQUENCE</scope>
    <source>
        <strain evidence="6">C.B.Clarke</strain>
        <tissue evidence="6">Leaf</tissue>
    </source>
</reference>
<dbReference type="GO" id="GO:0005737">
    <property type="term" value="C:cytoplasm"/>
    <property type="evidence" value="ECO:0007669"/>
    <property type="project" value="UniProtKB-SubCell"/>
</dbReference>
<dbReference type="Gene3D" id="1.20.58.200">
    <property type="entry name" value="Translin, domain 2"/>
    <property type="match status" value="1"/>
</dbReference>
<evidence type="ECO:0000256" key="5">
    <source>
        <dbReference type="ARBA" id="ARBA00023242"/>
    </source>
</evidence>
<dbReference type="InterPro" id="IPR036081">
    <property type="entry name" value="Translin_sf"/>
</dbReference>
<dbReference type="OrthoDB" id="722566at2759"/>